<dbReference type="InterPro" id="IPR050587">
    <property type="entry name" value="GNT1/Glycosyltrans_8"/>
</dbReference>
<dbReference type="SUPFAM" id="SSF53448">
    <property type="entry name" value="Nucleotide-diphospho-sugar transferases"/>
    <property type="match status" value="1"/>
</dbReference>
<dbReference type="EMBL" id="JAZGQO010000007">
    <property type="protein sequence ID" value="KAK6181027.1"/>
    <property type="molecule type" value="Genomic_DNA"/>
</dbReference>
<comment type="caution">
    <text evidence="1">The sequence shown here is derived from an EMBL/GenBank/DDBJ whole genome shotgun (WGS) entry which is preliminary data.</text>
</comment>
<protein>
    <submittedName>
        <fullName evidence="1">Uncharacterized protein</fullName>
    </submittedName>
</protein>
<dbReference type="Proteomes" id="UP001347796">
    <property type="component" value="Unassembled WGS sequence"/>
</dbReference>
<dbReference type="Gene3D" id="3.90.550.10">
    <property type="entry name" value="Spore Coat Polysaccharide Biosynthesis Protein SpsA, Chain A"/>
    <property type="match status" value="1"/>
</dbReference>
<name>A0AAN8JQ77_PATCE</name>
<gene>
    <name evidence="1" type="ORF">SNE40_008972</name>
</gene>
<evidence type="ECO:0000313" key="2">
    <source>
        <dbReference type="Proteomes" id="UP001347796"/>
    </source>
</evidence>
<accession>A0AAN8JQ77</accession>
<dbReference type="AlphaFoldDB" id="A0AAN8JQ77"/>
<sequence length="274" mass="32341">MFDQIIDVDLTTPKNRILHEDYGPIWLWKMKGFKKLAYIHNSAMVLKNPDDIFTYEPFSATTDVSWSDRFDTNVFLLKPNKKDFNQLIKDAEKEVEDPDRATYSWVLTSHFLEWNRLPCAFNILYTLPDINVDAYKKLYHTIKIARFAGTNMPWNVPLNIRDNRPEVKIDGVGHIYMELPFHEKWWNFFTKYVQAPLSKYLKIFNLKLVEKDNHLFLGDRDLHIDAGFFLYKNKSYPKSISRGGVKVSNEYTSWRDLMEGIRGYQDAGLDTSFN</sequence>
<dbReference type="PANTHER" id="PTHR11183">
    <property type="entry name" value="GLYCOGENIN SUBFAMILY MEMBER"/>
    <property type="match status" value="1"/>
</dbReference>
<dbReference type="InterPro" id="IPR029044">
    <property type="entry name" value="Nucleotide-diphossugar_trans"/>
</dbReference>
<organism evidence="1 2">
    <name type="scientific">Patella caerulea</name>
    <name type="common">Rayed Mediterranean limpet</name>
    <dbReference type="NCBI Taxonomy" id="87958"/>
    <lineage>
        <taxon>Eukaryota</taxon>
        <taxon>Metazoa</taxon>
        <taxon>Spiralia</taxon>
        <taxon>Lophotrochozoa</taxon>
        <taxon>Mollusca</taxon>
        <taxon>Gastropoda</taxon>
        <taxon>Patellogastropoda</taxon>
        <taxon>Patelloidea</taxon>
        <taxon>Patellidae</taxon>
        <taxon>Patella</taxon>
    </lineage>
</organism>
<evidence type="ECO:0000313" key="1">
    <source>
        <dbReference type="EMBL" id="KAK6181027.1"/>
    </source>
</evidence>
<reference evidence="1 2" key="1">
    <citation type="submission" date="2024-01" db="EMBL/GenBank/DDBJ databases">
        <title>The genome of the rayed Mediterranean limpet Patella caerulea (Linnaeus, 1758).</title>
        <authorList>
            <person name="Anh-Thu Weber A."/>
            <person name="Halstead-Nussloch G."/>
        </authorList>
    </citation>
    <scope>NUCLEOTIDE SEQUENCE [LARGE SCALE GENOMIC DNA]</scope>
    <source>
        <strain evidence="1">AATW-2023a</strain>
        <tissue evidence="1">Whole specimen</tissue>
    </source>
</reference>
<proteinExistence type="predicted"/>
<keyword evidence="2" id="KW-1185">Reference proteome</keyword>